<dbReference type="AlphaFoldDB" id="A0A8H7VDD9"/>
<evidence type="ECO:0000256" key="3">
    <source>
        <dbReference type="PIRSR" id="PIRSR018153-1"/>
    </source>
</evidence>
<dbReference type="SUPFAM" id="SSF53448">
    <property type="entry name" value="Nucleotide-diphospho-sugar transferases"/>
    <property type="match status" value="1"/>
</dbReference>
<dbReference type="InterPro" id="IPR002685">
    <property type="entry name" value="Glyco_trans_15"/>
</dbReference>
<comment type="similarity">
    <text evidence="1">Belongs to the glycosyltransferase 15 family.</text>
</comment>
<organism evidence="4 5">
    <name type="scientific">Circinella minor</name>
    <dbReference type="NCBI Taxonomy" id="1195481"/>
    <lineage>
        <taxon>Eukaryota</taxon>
        <taxon>Fungi</taxon>
        <taxon>Fungi incertae sedis</taxon>
        <taxon>Mucoromycota</taxon>
        <taxon>Mucoromycotina</taxon>
        <taxon>Mucoromycetes</taxon>
        <taxon>Mucorales</taxon>
        <taxon>Lichtheimiaceae</taxon>
        <taxon>Circinella</taxon>
    </lineage>
</organism>
<dbReference type="GO" id="GO:0000026">
    <property type="term" value="F:alpha-1,2-mannosyltransferase activity"/>
    <property type="evidence" value="ECO:0007669"/>
    <property type="project" value="TreeGrafter"/>
</dbReference>
<name>A0A8H7VDD9_9FUNG</name>
<dbReference type="PIRSF" id="PIRSF018153">
    <property type="entry name" value="Glyco_trans_15"/>
    <property type="match status" value="1"/>
</dbReference>
<dbReference type="GO" id="GO:0000032">
    <property type="term" value="P:cell wall mannoprotein biosynthetic process"/>
    <property type="evidence" value="ECO:0007669"/>
    <property type="project" value="TreeGrafter"/>
</dbReference>
<dbReference type="Proteomes" id="UP000646827">
    <property type="component" value="Unassembled WGS sequence"/>
</dbReference>
<evidence type="ECO:0000313" key="5">
    <source>
        <dbReference type="Proteomes" id="UP000646827"/>
    </source>
</evidence>
<feature type="active site" description="Nucleophile" evidence="3">
    <location>
        <position position="252"/>
    </location>
</feature>
<dbReference type="PANTHER" id="PTHR31121">
    <property type="entry name" value="ALPHA-1,2 MANNOSYLTRANSFERASE KTR1"/>
    <property type="match status" value="1"/>
</dbReference>
<dbReference type="GO" id="GO:0005794">
    <property type="term" value="C:Golgi apparatus"/>
    <property type="evidence" value="ECO:0007669"/>
    <property type="project" value="TreeGrafter"/>
</dbReference>
<dbReference type="GO" id="GO:0006487">
    <property type="term" value="P:protein N-linked glycosylation"/>
    <property type="evidence" value="ECO:0007669"/>
    <property type="project" value="TreeGrafter"/>
</dbReference>
<keyword evidence="2" id="KW-0808">Transferase</keyword>
<dbReference type="InterPro" id="IPR029044">
    <property type="entry name" value="Nucleotide-diphossugar_trans"/>
</dbReference>
<accession>A0A8H7VDD9</accession>
<dbReference type="Gene3D" id="3.90.550.10">
    <property type="entry name" value="Spore Coat Polysaccharide Biosynthesis Protein SpsA, Chain A"/>
    <property type="match status" value="1"/>
</dbReference>
<protein>
    <submittedName>
        <fullName evidence="4">Uncharacterized protein</fullName>
    </submittedName>
</protein>
<evidence type="ECO:0000256" key="1">
    <source>
        <dbReference type="ARBA" id="ARBA00007677"/>
    </source>
</evidence>
<dbReference type="FunFam" id="3.90.550.10:FF:000051">
    <property type="entry name" value="Alpha-1,2-mannosyltransferase (Ktr4)"/>
    <property type="match status" value="1"/>
</dbReference>
<gene>
    <name evidence="4" type="ORF">INT45_008400</name>
</gene>
<sequence>MNEMMNDNRYWTTGPRLNPEQMTVHLPSPGNHTTRVKAGFVVLVRNSELNEMIQSMNDVEHRFNKNFNYPWLFLNEEPFTEEFKERTTIATSGKTYYGFVDESMWSYPTWINQTQAAEAREIMKGLPYGSSESYRHMCRFQSGFFWRHPLFLELNWEYYWRVEPSVRYYCDLDYDPFLYMKENNKKYAFTISFVENSGTVPSLWHTVRNFVTATMKSKQNYFDRPLKDTIYRFITDYVAKDYTQCHFWTNFEIARSDLWRSDAYQSFFTYLDMTGGFFYERWGDAPIHSLFAAMYLHKDEFHYFHDIGYKHSFYQHCPESETLHDQCYCDPGKTLDYGDPMSCLSRYMNALMPDEHDKDITIGEFLQLPE</sequence>
<comment type="caution">
    <text evidence="4">The sequence shown here is derived from an EMBL/GenBank/DDBJ whole genome shotgun (WGS) entry which is preliminary data.</text>
</comment>
<reference evidence="4 5" key="1">
    <citation type="submission" date="2020-12" db="EMBL/GenBank/DDBJ databases">
        <title>Metabolic potential, ecology and presence of endohyphal bacteria is reflected in genomic diversity of Mucoromycotina.</title>
        <authorList>
            <person name="Muszewska A."/>
            <person name="Okrasinska A."/>
            <person name="Steczkiewicz K."/>
            <person name="Drgas O."/>
            <person name="Orlowska M."/>
            <person name="Perlinska-Lenart U."/>
            <person name="Aleksandrzak-Piekarczyk T."/>
            <person name="Szatraj K."/>
            <person name="Zielenkiewicz U."/>
            <person name="Pilsyk S."/>
            <person name="Malc E."/>
            <person name="Mieczkowski P."/>
            <person name="Kruszewska J.S."/>
            <person name="Biernat P."/>
            <person name="Pawlowska J."/>
        </authorList>
    </citation>
    <scope>NUCLEOTIDE SEQUENCE [LARGE SCALE GENOMIC DNA]</scope>
    <source>
        <strain evidence="4 5">CBS 142.35</strain>
    </source>
</reference>
<evidence type="ECO:0000313" key="4">
    <source>
        <dbReference type="EMBL" id="KAG2218976.1"/>
    </source>
</evidence>
<proteinExistence type="inferred from homology"/>
<dbReference type="OrthoDB" id="439943at2759"/>
<evidence type="ECO:0000256" key="2">
    <source>
        <dbReference type="ARBA" id="ARBA00022679"/>
    </source>
</evidence>
<dbReference type="EMBL" id="JAEPRB010000201">
    <property type="protein sequence ID" value="KAG2218976.1"/>
    <property type="molecule type" value="Genomic_DNA"/>
</dbReference>
<dbReference type="PANTHER" id="PTHR31121:SF6">
    <property type="entry name" value="ALPHA-1,2 MANNOSYLTRANSFERASE KTR1"/>
    <property type="match status" value="1"/>
</dbReference>
<keyword evidence="5" id="KW-1185">Reference proteome</keyword>
<dbReference type="GO" id="GO:0016020">
    <property type="term" value="C:membrane"/>
    <property type="evidence" value="ECO:0007669"/>
    <property type="project" value="InterPro"/>
</dbReference>
<dbReference type="Pfam" id="PF01793">
    <property type="entry name" value="Glyco_transf_15"/>
    <property type="match status" value="1"/>
</dbReference>